<organism evidence="1 2">
    <name type="scientific">Candidatus Falkowbacteria bacterium RIFOXYC2_FULL_48_21</name>
    <dbReference type="NCBI Taxonomy" id="1798005"/>
    <lineage>
        <taxon>Bacteria</taxon>
        <taxon>Candidatus Falkowiibacteriota</taxon>
    </lineage>
</organism>
<reference evidence="1 2" key="1">
    <citation type="journal article" date="2016" name="Nat. Commun.">
        <title>Thousands of microbial genomes shed light on interconnected biogeochemical processes in an aquifer system.</title>
        <authorList>
            <person name="Anantharaman K."/>
            <person name="Brown C.T."/>
            <person name="Hug L.A."/>
            <person name="Sharon I."/>
            <person name="Castelle C.J."/>
            <person name="Probst A.J."/>
            <person name="Thomas B.C."/>
            <person name="Singh A."/>
            <person name="Wilkins M.J."/>
            <person name="Karaoz U."/>
            <person name="Brodie E.L."/>
            <person name="Williams K.H."/>
            <person name="Hubbard S.S."/>
            <person name="Banfield J.F."/>
        </authorList>
    </citation>
    <scope>NUCLEOTIDE SEQUENCE [LARGE SCALE GENOMIC DNA]</scope>
</reference>
<dbReference type="Gene3D" id="3.40.50.450">
    <property type="match status" value="1"/>
</dbReference>
<dbReference type="Proteomes" id="UP000178656">
    <property type="component" value="Unassembled WGS sequence"/>
</dbReference>
<proteinExistence type="predicted"/>
<name>A0A1F5T6T1_9BACT</name>
<evidence type="ECO:0008006" key="3">
    <source>
        <dbReference type="Google" id="ProtNLM"/>
    </source>
</evidence>
<sequence>MKDFLIYLAGPIAGCTYDKCTDWRKHVASQLPPNIQVLSPMRGKEFLASLPVIQGEHQENPLCRQAGITCRDRSDIMRADAVLFNLLGAEKVSIGTCIEFGWADAFRKPIILAMEKGNVHDHMIVRGVSGFVVDDLDEAIALAIAVLSTNV</sequence>
<protein>
    <recommendedName>
        <fullName evidence="3">Nucleoside 2-deoxyribosyltransferase</fullName>
    </recommendedName>
</protein>
<gene>
    <name evidence="1" type="ORF">A2482_00850</name>
</gene>
<dbReference type="AlphaFoldDB" id="A0A1F5T6T1"/>
<comment type="caution">
    <text evidence="1">The sequence shown here is derived from an EMBL/GenBank/DDBJ whole genome shotgun (WGS) entry which is preliminary data.</text>
</comment>
<evidence type="ECO:0000313" key="1">
    <source>
        <dbReference type="EMBL" id="OGF34684.1"/>
    </source>
</evidence>
<dbReference type="InterPro" id="IPR007710">
    <property type="entry name" value="Nucleoside_deoxyribTrfase"/>
</dbReference>
<dbReference type="EMBL" id="MFGM01000069">
    <property type="protein sequence ID" value="OGF34684.1"/>
    <property type="molecule type" value="Genomic_DNA"/>
</dbReference>
<evidence type="ECO:0000313" key="2">
    <source>
        <dbReference type="Proteomes" id="UP000178656"/>
    </source>
</evidence>
<dbReference type="Pfam" id="PF05014">
    <property type="entry name" value="Nuc_deoxyrib_tr"/>
    <property type="match status" value="1"/>
</dbReference>
<dbReference type="SUPFAM" id="SSF52309">
    <property type="entry name" value="N-(deoxy)ribosyltransferase-like"/>
    <property type="match status" value="1"/>
</dbReference>
<accession>A0A1F5T6T1</accession>